<feature type="signal peptide" evidence="2">
    <location>
        <begin position="1"/>
        <end position="44"/>
    </location>
</feature>
<keyword evidence="2" id="KW-0732">Signal</keyword>
<feature type="compositionally biased region" description="Basic and acidic residues" evidence="1">
    <location>
        <begin position="136"/>
        <end position="158"/>
    </location>
</feature>
<gene>
    <name evidence="3" type="ORF">EV666_101351</name>
</gene>
<dbReference type="OrthoDB" id="8018783at2"/>
<evidence type="ECO:0000313" key="3">
    <source>
        <dbReference type="EMBL" id="TCO16100.1"/>
    </source>
</evidence>
<feature type="region of interest" description="Disordered" evidence="1">
    <location>
        <begin position="72"/>
        <end position="236"/>
    </location>
</feature>
<dbReference type="EMBL" id="SLWL01000001">
    <property type="protein sequence ID" value="TCO16100.1"/>
    <property type="molecule type" value="Genomic_DNA"/>
</dbReference>
<feature type="chain" id="PRO_5021018902" evidence="2">
    <location>
        <begin position="45"/>
        <end position="236"/>
    </location>
</feature>
<protein>
    <submittedName>
        <fullName evidence="3">Uncharacterized protein</fullName>
    </submittedName>
</protein>
<keyword evidence="4" id="KW-1185">Reference proteome</keyword>
<proteinExistence type="predicted"/>
<organism evidence="3 4">
    <name type="scientific">Camelimonas lactis</name>
    <dbReference type="NCBI Taxonomy" id="659006"/>
    <lineage>
        <taxon>Bacteria</taxon>
        <taxon>Pseudomonadati</taxon>
        <taxon>Pseudomonadota</taxon>
        <taxon>Alphaproteobacteria</taxon>
        <taxon>Hyphomicrobiales</taxon>
        <taxon>Chelatococcaceae</taxon>
        <taxon>Camelimonas</taxon>
    </lineage>
</organism>
<feature type="compositionally biased region" description="Basic and acidic residues" evidence="1">
    <location>
        <begin position="178"/>
        <end position="193"/>
    </location>
</feature>
<accession>A0A4R2GXW8</accession>
<sequence>MALKFSKRVARPARTVAMARRAPLAFGFAAAIGFSALAGSAAQAEEGVFMKNLLGKMGVIDEERDPISYHERAPLALPPSTGKLPTPLPPAAKRAESWPDDADLQRRRREAAERQKPVPFPSDNRVQDGGRLSVYEMERISRKPKHAAEDNQPRKVLGDGRAATWVDPDELRATATDGDGKKLDPNYEPKRETLLQPPTGYRKPAGTAPMRATPDDPVPYNKDGTPERDFLKPSED</sequence>
<dbReference type="Proteomes" id="UP000294881">
    <property type="component" value="Unassembled WGS sequence"/>
</dbReference>
<evidence type="ECO:0000256" key="2">
    <source>
        <dbReference type="SAM" id="SignalP"/>
    </source>
</evidence>
<dbReference type="AlphaFoldDB" id="A0A4R2GXW8"/>
<evidence type="ECO:0000256" key="1">
    <source>
        <dbReference type="SAM" id="MobiDB-lite"/>
    </source>
</evidence>
<comment type="caution">
    <text evidence="3">The sequence shown here is derived from an EMBL/GenBank/DDBJ whole genome shotgun (WGS) entry which is preliminary data.</text>
</comment>
<feature type="compositionally biased region" description="Basic and acidic residues" evidence="1">
    <location>
        <begin position="224"/>
        <end position="236"/>
    </location>
</feature>
<reference evidence="3 4" key="1">
    <citation type="submission" date="2019-03" db="EMBL/GenBank/DDBJ databases">
        <title>Genomic Encyclopedia of Type Strains, Phase IV (KMG-IV): sequencing the most valuable type-strain genomes for metagenomic binning, comparative biology and taxonomic classification.</title>
        <authorList>
            <person name="Goeker M."/>
        </authorList>
    </citation>
    <scope>NUCLEOTIDE SEQUENCE [LARGE SCALE GENOMIC DNA]</scope>
    <source>
        <strain evidence="3 4">DSM 22958</strain>
    </source>
</reference>
<name>A0A4R2GXW8_9HYPH</name>
<evidence type="ECO:0000313" key="4">
    <source>
        <dbReference type="Proteomes" id="UP000294881"/>
    </source>
</evidence>
<dbReference type="RefSeq" id="WP_132002050.1">
    <property type="nucleotide sequence ID" value="NZ_JBHUNN010000002.1"/>
</dbReference>